<gene>
    <name evidence="2" type="ORF">CEXT_596751</name>
</gene>
<comment type="caution">
    <text evidence="2">The sequence shown here is derived from an EMBL/GenBank/DDBJ whole genome shotgun (WGS) entry which is preliminary data.</text>
</comment>
<feature type="region of interest" description="Disordered" evidence="1">
    <location>
        <begin position="1"/>
        <end position="32"/>
    </location>
</feature>
<dbReference type="Proteomes" id="UP001054945">
    <property type="component" value="Unassembled WGS sequence"/>
</dbReference>
<keyword evidence="3" id="KW-1185">Reference proteome</keyword>
<protein>
    <submittedName>
        <fullName evidence="2">Uncharacterized protein</fullName>
    </submittedName>
</protein>
<sequence length="86" mass="10191">MLLSSLGDLPGSHGGHERQNALQRPPEDRRQRRVHLLVQERRRQRLYKLDARSRSLGEASHVRNETYRNRVKFYLTATQPYLQLDP</sequence>
<dbReference type="AlphaFoldDB" id="A0AAV4UAZ1"/>
<dbReference type="EMBL" id="BPLR01012562">
    <property type="protein sequence ID" value="GIY54890.1"/>
    <property type="molecule type" value="Genomic_DNA"/>
</dbReference>
<proteinExistence type="predicted"/>
<evidence type="ECO:0000256" key="1">
    <source>
        <dbReference type="SAM" id="MobiDB-lite"/>
    </source>
</evidence>
<name>A0AAV4UAZ1_CAEEX</name>
<organism evidence="2 3">
    <name type="scientific">Caerostris extrusa</name>
    <name type="common">Bark spider</name>
    <name type="synonym">Caerostris bankana</name>
    <dbReference type="NCBI Taxonomy" id="172846"/>
    <lineage>
        <taxon>Eukaryota</taxon>
        <taxon>Metazoa</taxon>
        <taxon>Ecdysozoa</taxon>
        <taxon>Arthropoda</taxon>
        <taxon>Chelicerata</taxon>
        <taxon>Arachnida</taxon>
        <taxon>Araneae</taxon>
        <taxon>Araneomorphae</taxon>
        <taxon>Entelegynae</taxon>
        <taxon>Araneoidea</taxon>
        <taxon>Araneidae</taxon>
        <taxon>Caerostris</taxon>
    </lineage>
</organism>
<feature type="compositionally biased region" description="Basic and acidic residues" evidence="1">
    <location>
        <begin position="14"/>
        <end position="30"/>
    </location>
</feature>
<accession>A0AAV4UAZ1</accession>
<reference evidence="2 3" key="1">
    <citation type="submission" date="2021-06" db="EMBL/GenBank/DDBJ databases">
        <title>Caerostris extrusa draft genome.</title>
        <authorList>
            <person name="Kono N."/>
            <person name="Arakawa K."/>
        </authorList>
    </citation>
    <scope>NUCLEOTIDE SEQUENCE [LARGE SCALE GENOMIC DNA]</scope>
</reference>
<evidence type="ECO:0000313" key="3">
    <source>
        <dbReference type="Proteomes" id="UP001054945"/>
    </source>
</evidence>
<evidence type="ECO:0000313" key="2">
    <source>
        <dbReference type="EMBL" id="GIY54890.1"/>
    </source>
</evidence>